<evidence type="ECO:0000313" key="2">
    <source>
        <dbReference type="Proteomes" id="UP000811609"/>
    </source>
</evidence>
<organism evidence="1 2">
    <name type="scientific">Carya illinoinensis</name>
    <name type="common">Pecan</name>
    <dbReference type="NCBI Taxonomy" id="32201"/>
    <lineage>
        <taxon>Eukaryota</taxon>
        <taxon>Viridiplantae</taxon>
        <taxon>Streptophyta</taxon>
        <taxon>Embryophyta</taxon>
        <taxon>Tracheophyta</taxon>
        <taxon>Spermatophyta</taxon>
        <taxon>Magnoliopsida</taxon>
        <taxon>eudicotyledons</taxon>
        <taxon>Gunneridae</taxon>
        <taxon>Pentapetalae</taxon>
        <taxon>rosids</taxon>
        <taxon>fabids</taxon>
        <taxon>Fagales</taxon>
        <taxon>Juglandaceae</taxon>
        <taxon>Carya</taxon>
    </lineage>
</organism>
<keyword evidence="2" id="KW-1185">Reference proteome</keyword>
<proteinExistence type="predicted"/>
<dbReference type="Proteomes" id="UP000811609">
    <property type="component" value="Chromosome 15"/>
</dbReference>
<reference evidence="1" key="1">
    <citation type="submission" date="2020-12" db="EMBL/GenBank/DDBJ databases">
        <title>WGS assembly of Carya illinoinensis cv. Pawnee.</title>
        <authorList>
            <person name="Platts A."/>
            <person name="Shu S."/>
            <person name="Wright S."/>
            <person name="Barry K."/>
            <person name="Edger P."/>
            <person name="Pires J.C."/>
            <person name="Schmutz J."/>
        </authorList>
    </citation>
    <scope>NUCLEOTIDE SEQUENCE</scope>
    <source>
        <tissue evidence="1">Leaf</tissue>
    </source>
</reference>
<protein>
    <submittedName>
        <fullName evidence="1">Uncharacterized protein</fullName>
    </submittedName>
</protein>
<name>A0A8T1NCJ3_CARIL</name>
<accession>A0A8T1NCJ3</accession>
<evidence type="ECO:0000313" key="1">
    <source>
        <dbReference type="EMBL" id="KAG6626543.1"/>
    </source>
</evidence>
<gene>
    <name evidence="1" type="ORF">CIPAW_15G056300</name>
</gene>
<comment type="caution">
    <text evidence="1">The sequence shown here is derived from an EMBL/GenBank/DDBJ whole genome shotgun (WGS) entry which is preliminary data.</text>
</comment>
<dbReference type="AlphaFoldDB" id="A0A8T1NCJ3"/>
<sequence length="73" mass="8556">MHNSCKLLLEERSQNVSTKNKVWTTMAKRKQEHGNYQQLRQVNHFNSKFQTLGPFSHFAQMILITSLPSNSHQ</sequence>
<dbReference type="EMBL" id="CM031823">
    <property type="protein sequence ID" value="KAG6626543.1"/>
    <property type="molecule type" value="Genomic_DNA"/>
</dbReference>